<evidence type="ECO:0000313" key="3">
    <source>
        <dbReference type="EMBL" id="SNV75199.1"/>
    </source>
</evidence>
<keyword evidence="3" id="KW-0808">Transferase</keyword>
<dbReference type="Pfam" id="PF00797">
    <property type="entry name" value="Acetyltransf_2"/>
    <property type="match status" value="1"/>
</dbReference>
<dbReference type="GO" id="GO:0046990">
    <property type="term" value="F:N-hydroxyarylamine O-acetyltransferase activity"/>
    <property type="evidence" value="ECO:0007669"/>
    <property type="project" value="UniProtKB-EC"/>
</dbReference>
<evidence type="ECO:0000256" key="1">
    <source>
        <dbReference type="ARBA" id="ARBA00006547"/>
    </source>
</evidence>
<dbReference type="InterPro" id="IPR053710">
    <property type="entry name" value="Arylamine_NAT_domain_sf"/>
</dbReference>
<dbReference type="AlphaFoldDB" id="A0A239ZW45"/>
<accession>A0A239ZW45</accession>
<dbReference type="PRINTS" id="PR01543">
    <property type="entry name" value="ANATRNSFRASE"/>
</dbReference>
<dbReference type="InterPro" id="IPR001447">
    <property type="entry name" value="Arylamine_N-AcTrfase"/>
</dbReference>
<dbReference type="KEGG" id="sste:SAMEA4384403_1988"/>
<dbReference type="Proteomes" id="UP000242084">
    <property type="component" value="Chromosome 1"/>
</dbReference>
<sequence length="259" mass="30495">MNFNDLDAYLNVRDQDEDRYVYLDELISNFVERVPFENINVQNGWDIALDNGSMLQKIINERRGGYCYENNRLFHEYLKSKGFESYLISAKINTPFGYWSREGSHMSIITVMDGEKFVTDVGFGDLPSKKIPLTKSDSISDVNGIYKAEYINETDFDVLKYDEFKDEWTILYRAKDIERNLEDFNDNIEYNRFNPDSIFVKRLIITKVKPYGRVTMSNNHVTITRDGQKSKVKVNGDNYQDLLVEYFDMRKINIKTFDV</sequence>
<organism evidence="3 4">
    <name type="scientific">Mammaliicoccus stepanovicii</name>
    <dbReference type="NCBI Taxonomy" id="643214"/>
    <lineage>
        <taxon>Bacteria</taxon>
        <taxon>Bacillati</taxon>
        <taxon>Bacillota</taxon>
        <taxon>Bacilli</taxon>
        <taxon>Bacillales</taxon>
        <taxon>Staphylococcaceae</taxon>
        <taxon>Mammaliicoccus</taxon>
    </lineage>
</organism>
<dbReference type="RefSeq" id="WP_158245675.1">
    <property type="nucleotide sequence ID" value="NZ_BMDM01000001.1"/>
</dbReference>
<evidence type="ECO:0000256" key="2">
    <source>
        <dbReference type="RuleBase" id="RU003452"/>
    </source>
</evidence>
<dbReference type="PANTHER" id="PTHR11786">
    <property type="entry name" value="N-HYDROXYARYLAMINE O-ACETYLTRANSFERASE"/>
    <property type="match status" value="1"/>
</dbReference>
<proteinExistence type="inferred from homology"/>
<dbReference type="PANTHER" id="PTHR11786:SF0">
    <property type="entry name" value="ARYLAMINE N-ACETYLTRANSFERASE 4-RELATED"/>
    <property type="match status" value="1"/>
</dbReference>
<dbReference type="OrthoDB" id="7181050at2"/>
<evidence type="ECO:0000313" key="4">
    <source>
        <dbReference type="Proteomes" id="UP000242084"/>
    </source>
</evidence>
<dbReference type="InterPro" id="IPR038765">
    <property type="entry name" value="Papain-like_cys_pep_sf"/>
</dbReference>
<dbReference type="SUPFAM" id="SSF54001">
    <property type="entry name" value="Cysteine proteinases"/>
    <property type="match status" value="1"/>
</dbReference>
<keyword evidence="4" id="KW-1185">Reference proteome</keyword>
<gene>
    <name evidence="3" type="primary">nhoA</name>
    <name evidence="3" type="ORF">SAMEA4384403_01988</name>
</gene>
<dbReference type="EMBL" id="LT906462">
    <property type="protein sequence ID" value="SNV75199.1"/>
    <property type="molecule type" value="Genomic_DNA"/>
</dbReference>
<dbReference type="Gene3D" id="3.30.2140.20">
    <property type="match status" value="1"/>
</dbReference>
<reference evidence="3 4" key="1">
    <citation type="submission" date="2017-06" db="EMBL/GenBank/DDBJ databases">
        <authorList>
            <consortium name="Pathogen Informatics"/>
        </authorList>
    </citation>
    <scope>NUCLEOTIDE SEQUENCE [LARGE SCALE GENOMIC DNA]</scope>
    <source>
        <strain evidence="3 4">NCTC13839</strain>
    </source>
</reference>
<protein>
    <submittedName>
        <fullName evidence="3">Arylamine N-acetyltransferase</fullName>
        <ecNumber evidence="3">2.3.1.118</ecNumber>
    </submittedName>
</protein>
<dbReference type="EC" id="2.3.1.118" evidence="3"/>
<keyword evidence="3" id="KW-0012">Acyltransferase</keyword>
<comment type="similarity">
    <text evidence="1 2">Belongs to the arylamine N-acetyltransferase family.</text>
</comment>
<name>A0A239ZW45_9STAP</name>